<dbReference type="Proteomes" id="UP001054837">
    <property type="component" value="Unassembled WGS sequence"/>
</dbReference>
<evidence type="ECO:0000313" key="3">
    <source>
        <dbReference type="Proteomes" id="UP001054837"/>
    </source>
</evidence>
<gene>
    <name evidence="2" type="ORF">CDAR_259551</name>
</gene>
<organism evidence="2 3">
    <name type="scientific">Caerostris darwini</name>
    <dbReference type="NCBI Taxonomy" id="1538125"/>
    <lineage>
        <taxon>Eukaryota</taxon>
        <taxon>Metazoa</taxon>
        <taxon>Ecdysozoa</taxon>
        <taxon>Arthropoda</taxon>
        <taxon>Chelicerata</taxon>
        <taxon>Arachnida</taxon>
        <taxon>Araneae</taxon>
        <taxon>Araneomorphae</taxon>
        <taxon>Entelegynae</taxon>
        <taxon>Araneoidea</taxon>
        <taxon>Araneidae</taxon>
        <taxon>Caerostris</taxon>
    </lineage>
</organism>
<sequence length="93" mass="11376">MSEGRGVLRRQMGPEEDNLSQSRSQTPVRNNLYLMEINRHRHPGTRQLVSHLWRHFFFLFYLLSPFDVARHWVWGHLYKKSRKSIKTGERWRQ</sequence>
<dbReference type="AlphaFoldDB" id="A0AAV4VNW7"/>
<protein>
    <submittedName>
        <fullName evidence="2">Uncharacterized protein</fullName>
    </submittedName>
</protein>
<keyword evidence="3" id="KW-1185">Reference proteome</keyword>
<dbReference type="EMBL" id="BPLQ01013371">
    <property type="protein sequence ID" value="GIY71649.1"/>
    <property type="molecule type" value="Genomic_DNA"/>
</dbReference>
<comment type="caution">
    <text evidence="2">The sequence shown here is derived from an EMBL/GenBank/DDBJ whole genome shotgun (WGS) entry which is preliminary data.</text>
</comment>
<name>A0AAV4VNW7_9ARAC</name>
<reference evidence="2 3" key="1">
    <citation type="submission" date="2021-06" db="EMBL/GenBank/DDBJ databases">
        <title>Caerostris darwini draft genome.</title>
        <authorList>
            <person name="Kono N."/>
            <person name="Arakawa K."/>
        </authorList>
    </citation>
    <scope>NUCLEOTIDE SEQUENCE [LARGE SCALE GENOMIC DNA]</scope>
</reference>
<evidence type="ECO:0000256" key="1">
    <source>
        <dbReference type="SAM" id="MobiDB-lite"/>
    </source>
</evidence>
<proteinExistence type="predicted"/>
<accession>A0AAV4VNW7</accession>
<evidence type="ECO:0000313" key="2">
    <source>
        <dbReference type="EMBL" id="GIY71649.1"/>
    </source>
</evidence>
<feature type="region of interest" description="Disordered" evidence="1">
    <location>
        <begin position="1"/>
        <end position="26"/>
    </location>
</feature>